<organism evidence="1">
    <name type="scientific">marine sediment metagenome</name>
    <dbReference type="NCBI Taxonomy" id="412755"/>
    <lineage>
        <taxon>unclassified sequences</taxon>
        <taxon>metagenomes</taxon>
        <taxon>ecological metagenomes</taxon>
    </lineage>
</organism>
<accession>X1DQM4</accession>
<dbReference type="EMBL" id="BART01034743">
    <property type="protein sequence ID" value="GAH07289.1"/>
    <property type="molecule type" value="Genomic_DNA"/>
</dbReference>
<dbReference type="AlphaFoldDB" id="X1DQM4"/>
<proteinExistence type="predicted"/>
<gene>
    <name evidence="1" type="ORF">S01H4_59280</name>
</gene>
<reference evidence="1" key="1">
    <citation type="journal article" date="2014" name="Front. Microbiol.">
        <title>High frequency of phylogenetically diverse reductive dehalogenase-homologous genes in deep subseafloor sedimentary metagenomes.</title>
        <authorList>
            <person name="Kawai M."/>
            <person name="Futagami T."/>
            <person name="Toyoda A."/>
            <person name="Takaki Y."/>
            <person name="Nishi S."/>
            <person name="Hori S."/>
            <person name="Arai W."/>
            <person name="Tsubouchi T."/>
            <person name="Morono Y."/>
            <person name="Uchiyama I."/>
            <person name="Ito T."/>
            <person name="Fujiyama A."/>
            <person name="Inagaki F."/>
            <person name="Takami H."/>
        </authorList>
    </citation>
    <scope>NUCLEOTIDE SEQUENCE</scope>
    <source>
        <strain evidence="1">Expedition CK06-06</strain>
    </source>
</reference>
<protein>
    <submittedName>
        <fullName evidence="1">Uncharacterized protein</fullName>
    </submittedName>
</protein>
<sequence length="84" mass="9596">MIDKLYEMIALIEEKAIVENLLSSSAHMEYGIPNLRLTLDENANHVGDYREAVQDQITTCFEEYQTNLSDRIKTVAEELADNGF</sequence>
<name>X1DQM4_9ZZZZ</name>
<evidence type="ECO:0000313" key="1">
    <source>
        <dbReference type="EMBL" id="GAH07289.1"/>
    </source>
</evidence>
<comment type="caution">
    <text evidence="1">The sequence shown here is derived from an EMBL/GenBank/DDBJ whole genome shotgun (WGS) entry which is preliminary data.</text>
</comment>